<dbReference type="GO" id="GO:0005576">
    <property type="term" value="C:extracellular region"/>
    <property type="evidence" value="ECO:0007669"/>
    <property type="project" value="UniProtKB-SubCell"/>
</dbReference>
<keyword evidence="5" id="KW-0964">Secreted</keyword>
<evidence type="ECO:0000256" key="7">
    <source>
        <dbReference type="ARBA" id="ARBA00022737"/>
    </source>
</evidence>
<sequence length="346" mass="38258">MSIGPNGELYNPTLQPSPDLNPQKDAETLYKAMKGLGCDEKKLIEVLGKRTYLQRKEIAIAFKNTYNKDLKSELVSETNGNFGKLVKHSLMSVAEQRALACYHAISGAGTDEAVLIEVLGLATNSEIKEIKTAYQDVLRDKGKNPEKRSLEKDIKDDCGGLFGRVLLAILAAKRDEPTAEMMQAIPKYGIASIIDRRAAIKDAESLYDAGEGKLGTDETKFIKILVRRSVWQLAAIDAAYSELSNKTLEEAIKSEMSGDLARILILLLKCSLDRPGQIAEMLYKSMAGLGTNDSSLMRLILTRCEIDLADIKKVYQTKYRRTLEEDIKGDTSGNYKKMLFALCGSS</sequence>
<dbReference type="FunFam" id="1.10.220.10:FF:000002">
    <property type="entry name" value="Annexin"/>
    <property type="match status" value="1"/>
</dbReference>
<dbReference type="InterPro" id="IPR018502">
    <property type="entry name" value="Annexin_repeat"/>
</dbReference>
<dbReference type="InterPro" id="IPR018252">
    <property type="entry name" value="Annexin_repeat_CS"/>
</dbReference>
<evidence type="ECO:0000256" key="15">
    <source>
        <dbReference type="SAM" id="MobiDB-lite"/>
    </source>
</evidence>
<dbReference type="PRINTS" id="PR00196">
    <property type="entry name" value="ANNEXIN"/>
</dbReference>
<dbReference type="InterPro" id="IPR037104">
    <property type="entry name" value="Annexin_sf"/>
</dbReference>
<evidence type="ECO:0000256" key="2">
    <source>
        <dbReference type="ARBA" id="ARBA00004550"/>
    </source>
</evidence>
<comment type="domain">
    <text evidence="14">A pair of annexin repeats may form one binding site for calcium and phospholipid.</text>
</comment>
<reference evidence="16 17" key="1">
    <citation type="submission" date="2024-11" db="EMBL/GenBank/DDBJ databases">
        <title>Adaptive evolution of stress response genes in parasites aligns with host niche diversity.</title>
        <authorList>
            <person name="Hahn C."/>
            <person name="Resl P."/>
        </authorList>
    </citation>
    <scope>NUCLEOTIDE SEQUENCE [LARGE SCALE GENOMIC DNA]</scope>
    <source>
        <strain evidence="16">EGGRZ-B1_66</strain>
        <tissue evidence="16">Body</tissue>
    </source>
</reference>
<dbReference type="PROSITE" id="PS51897">
    <property type="entry name" value="ANNEXIN_2"/>
    <property type="match status" value="4"/>
</dbReference>
<comment type="subunit">
    <text evidence="4">Homodimer.</text>
</comment>
<gene>
    <name evidence="16" type="ORF">Ciccas_011404</name>
</gene>
<keyword evidence="8 14" id="KW-0106">Calcium</keyword>
<feature type="region of interest" description="Disordered" evidence="15">
    <location>
        <begin position="1"/>
        <end position="23"/>
    </location>
</feature>
<name>A0ABD2PRR2_9PLAT</name>
<dbReference type="FunFam" id="1.10.220.10:FF:000005">
    <property type="entry name" value="Annexin"/>
    <property type="match status" value="1"/>
</dbReference>
<keyword evidence="7 14" id="KW-0677">Repeat</keyword>
<protein>
    <recommendedName>
        <fullName evidence="13 14">Annexin</fullName>
    </recommendedName>
</protein>
<comment type="function">
    <text evidence="11">Involved in reproduction of the worm. Involved in host-parasite interaction. Delivered into the host cell by means of parasite exosomes. Binds to acidic phospholipid membranes in a calcium-dependent manner in vitro. Causes aggregation of liposomes in the presence of calcium, but not in its absence. Likely to promote membrane fusion. May provide structural integrity within the tegument.</text>
</comment>
<proteinExistence type="inferred from homology"/>
<dbReference type="EMBL" id="JBJKFK010003302">
    <property type="protein sequence ID" value="KAL3310039.1"/>
    <property type="molecule type" value="Genomic_DNA"/>
</dbReference>
<organism evidence="16 17">
    <name type="scientific">Cichlidogyrus casuarinus</name>
    <dbReference type="NCBI Taxonomy" id="1844966"/>
    <lineage>
        <taxon>Eukaryota</taxon>
        <taxon>Metazoa</taxon>
        <taxon>Spiralia</taxon>
        <taxon>Lophotrochozoa</taxon>
        <taxon>Platyhelminthes</taxon>
        <taxon>Monogenea</taxon>
        <taxon>Monopisthocotylea</taxon>
        <taxon>Dactylogyridea</taxon>
        <taxon>Ancyrocephalidae</taxon>
        <taxon>Cichlidogyrus</taxon>
    </lineage>
</organism>
<keyword evidence="17" id="KW-1185">Reference proteome</keyword>
<comment type="similarity">
    <text evidence="3 14">Belongs to the annexin family.</text>
</comment>
<dbReference type="PANTHER" id="PTHR10502">
    <property type="entry name" value="ANNEXIN"/>
    <property type="match status" value="1"/>
</dbReference>
<evidence type="ECO:0000256" key="4">
    <source>
        <dbReference type="ARBA" id="ARBA00011738"/>
    </source>
</evidence>
<evidence type="ECO:0000256" key="6">
    <source>
        <dbReference type="ARBA" id="ARBA00022723"/>
    </source>
</evidence>
<dbReference type="Proteomes" id="UP001626550">
    <property type="component" value="Unassembled WGS sequence"/>
</dbReference>
<keyword evidence="9 14" id="KW-0041">Annexin</keyword>
<evidence type="ECO:0000256" key="13">
    <source>
        <dbReference type="ARBA" id="ARBA00077076"/>
    </source>
</evidence>
<evidence type="ECO:0000256" key="8">
    <source>
        <dbReference type="ARBA" id="ARBA00022837"/>
    </source>
</evidence>
<dbReference type="Pfam" id="PF00191">
    <property type="entry name" value="Annexin"/>
    <property type="match status" value="4"/>
</dbReference>
<dbReference type="AlphaFoldDB" id="A0ABD2PRR2"/>
<dbReference type="PROSITE" id="PS00223">
    <property type="entry name" value="ANNEXIN_1"/>
    <property type="match status" value="1"/>
</dbReference>
<evidence type="ECO:0000256" key="11">
    <source>
        <dbReference type="ARBA" id="ARBA00059330"/>
    </source>
</evidence>
<evidence type="ECO:0000256" key="5">
    <source>
        <dbReference type="ARBA" id="ARBA00022525"/>
    </source>
</evidence>
<dbReference type="GO" id="GO:0005544">
    <property type="term" value="F:calcium-dependent phospholipid binding"/>
    <property type="evidence" value="ECO:0007669"/>
    <property type="project" value="UniProtKB-KW"/>
</dbReference>
<dbReference type="GO" id="GO:0046872">
    <property type="term" value="F:metal ion binding"/>
    <property type="evidence" value="ECO:0007669"/>
    <property type="project" value="UniProtKB-KW"/>
</dbReference>
<dbReference type="InterPro" id="IPR001464">
    <property type="entry name" value="Annexin"/>
</dbReference>
<dbReference type="PANTHER" id="PTHR10502:SF102">
    <property type="entry name" value="ANNEXIN B11"/>
    <property type="match status" value="1"/>
</dbReference>
<comment type="caution">
    <text evidence="16">The sequence shown here is derived from an EMBL/GenBank/DDBJ whole genome shotgun (WGS) entry which is preliminary data.</text>
</comment>
<dbReference type="Gene3D" id="1.10.220.10">
    <property type="entry name" value="Annexin"/>
    <property type="match status" value="4"/>
</dbReference>
<evidence type="ECO:0000256" key="9">
    <source>
        <dbReference type="ARBA" id="ARBA00023216"/>
    </source>
</evidence>
<accession>A0ABD2PRR2</accession>
<evidence type="ECO:0000256" key="12">
    <source>
        <dbReference type="ARBA" id="ARBA00060393"/>
    </source>
</evidence>
<keyword evidence="6" id="KW-0479">Metal-binding</keyword>
<evidence type="ECO:0000256" key="1">
    <source>
        <dbReference type="ARBA" id="ARBA00004340"/>
    </source>
</evidence>
<comment type="subcellular location">
    <subcellularLocation>
        <location evidence="1">Host cell</location>
    </subcellularLocation>
    <subcellularLocation>
        <location evidence="2">Secreted</location>
        <location evidence="2">Extracellular exosome</location>
    </subcellularLocation>
    <subcellularLocation>
        <location evidence="12">Tegument</location>
    </subcellularLocation>
</comment>
<dbReference type="FunFam" id="1.10.220.10:FF:000001">
    <property type="entry name" value="Annexin"/>
    <property type="match status" value="1"/>
</dbReference>
<evidence type="ECO:0000256" key="14">
    <source>
        <dbReference type="RuleBase" id="RU003540"/>
    </source>
</evidence>
<evidence type="ECO:0000256" key="10">
    <source>
        <dbReference type="ARBA" id="ARBA00023302"/>
    </source>
</evidence>
<dbReference type="SUPFAM" id="SSF47874">
    <property type="entry name" value="Annexin"/>
    <property type="match status" value="1"/>
</dbReference>
<evidence type="ECO:0000313" key="17">
    <source>
        <dbReference type="Proteomes" id="UP001626550"/>
    </source>
</evidence>
<evidence type="ECO:0000313" key="16">
    <source>
        <dbReference type="EMBL" id="KAL3310039.1"/>
    </source>
</evidence>
<dbReference type="SMART" id="SM00335">
    <property type="entry name" value="ANX"/>
    <property type="match status" value="4"/>
</dbReference>
<keyword evidence="10 14" id="KW-0111">Calcium/phospholipid-binding</keyword>
<dbReference type="GO" id="GO:0043657">
    <property type="term" value="C:host cell"/>
    <property type="evidence" value="ECO:0007669"/>
    <property type="project" value="UniProtKB-SubCell"/>
</dbReference>
<evidence type="ECO:0000256" key="3">
    <source>
        <dbReference type="ARBA" id="ARBA00007831"/>
    </source>
</evidence>